<accession>A0A0E9PRK4</accession>
<dbReference type="EMBL" id="GBXM01101428">
    <property type="protein sequence ID" value="JAH07149.1"/>
    <property type="molecule type" value="Transcribed_RNA"/>
</dbReference>
<sequence length="40" mass="4358">MRPSSRRASRWTRLTRTSCAAPAPPCEWLCLGAGRATGLI</sequence>
<organism evidence="1">
    <name type="scientific">Anguilla anguilla</name>
    <name type="common">European freshwater eel</name>
    <name type="synonym">Muraena anguilla</name>
    <dbReference type="NCBI Taxonomy" id="7936"/>
    <lineage>
        <taxon>Eukaryota</taxon>
        <taxon>Metazoa</taxon>
        <taxon>Chordata</taxon>
        <taxon>Craniata</taxon>
        <taxon>Vertebrata</taxon>
        <taxon>Euteleostomi</taxon>
        <taxon>Actinopterygii</taxon>
        <taxon>Neopterygii</taxon>
        <taxon>Teleostei</taxon>
        <taxon>Anguilliformes</taxon>
        <taxon>Anguillidae</taxon>
        <taxon>Anguilla</taxon>
    </lineage>
</organism>
<proteinExistence type="predicted"/>
<reference evidence="1" key="2">
    <citation type="journal article" date="2015" name="Fish Shellfish Immunol.">
        <title>Early steps in the European eel (Anguilla anguilla)-Vibrio vulnificus interaction in the gills: Role of the RtxA13 toxin.</title>
        <authorList>
            <person name="Callol A."/>
            <person name="Pajuelo D."/>
            <person name="Ebbesson L."/>
            <person name="Teles M."/>
            <person name="MacKenzie S."/>
            <person name="Amaro C."/>
        </authorList>
    </citation>
    <scope>NUCLEOTIDE SEQUENCE</scope>
</reference>
<name>A0A0E9PRK4_ANGAN</name>
<dbReference type="AlphaFoldDB" id="A0A0E9PRK4"/>
<protein>
    <submittedName>
        <fullName evidence="1">Uncharacterized protein</fullName>
    </submittedName>
</protein>
<reference evidence="1" key="1">
    <citation type="submission" date="2014-11" db="EMBL/GenBank/DDBJ databases">
        <authorList>
            <person name="Amaro Gonzalez C."/>
        </authorList>
    </citation>
    <scope>NUCLEOTIDE SEQUENCE</scope>
</reference>
<evidence type="ECO:0000313" key="1">
    <source>
        <dbReference type="EMBL" id="JAH07149.1"/>
    </source>
</evidence>
<dbReference type="EMBL" id="GBXM01073821">
    <property type="protein sequence ID" value="JAH34756.1"/>
    <property type="molecule type" value="Transcribed_RNA"/>
</dbReference>